<keyword evidence="10" id="KW-1185">Reference proteome</keyword>
<keyword evidence="3" id="KW-0255">Endonuclease</keyword>
<comment type="similarity">
    <text evidence="5">Belongs to the YicC/YloC family.</text>
</comment>
<dbReference type="EMBL" id="LQYN01000034">
    <property type="protein sequence ID" value="KYD08192.1"/>
    <property type="molecule type" value="Genomic_DNA"/>
</dbReference>
<dbReference type="PANTHER" id="PTHR30636">
    <property type="entry name" value="UPF0701 PROTEIN YICC"/>
    <property type="match status" value="1"/>
</dbReference>
<proteinExistence type="inferred from homology"/>
<dbReference type="InterPro" id="IPR013551">
    <property type="entry name" value="YicC-like_C"/>
</dbReference>
<evidence type="ECO:0000313" key="11">
    <source>
        <dbReference type="Proteomes" id="UP000595512"/>
    </source>
</evidence>
<dbReference type="RefSeq" id="WP_066230173.1">
    <property type="nucleotide sequence ID" value="NZ_CP066701.1"/>
</dbReference>
<evidence type="ECO:0000256" key="1">
    <source>
        <dbReference type="ARBA" id="ARBA00001968"/>
    </source>
</evidence>
<gene>
    <name evidence="8" type="ORF">B4102_1274</name>
    <name evidence="9" type="ORF">JGZ69_21510</name>
</gene>
<dbReference type="AlphaFoldDB" id="A0A150L921"/>
<evidence type="ECO:0000256" key="4">
    <source>
        <dbReference type="ARBA" id="ARBA00022801"/>
    </source>
</evidence>
<dbReference type="InterPro" id="IPR013527">
    <property type="entry name" value="YicC-like_N"/>
</dbReference>
<dbReference type="Pfam" id="PF08340">
    <property type="entry name" value="YicC-like_C"/>
    <property type="match status" value="1"/>
</dbReference>
<reference evidence="8 10" key="1">
    <citation type="submission" date="2016-01" db="EMBL/GenBank/DDBJ databases">
        <title>Genome Sequences of Twelve Sporeforming Bacillus Species Isolated from Foods.</title>
        <authorList>
            <person name="Berendsen E.M."/>
            <person name="Wells-Bennik M.H."/>
            <person name="Krawcyk A.O."/>
            <person name="De Jong A."/>
            <person name="Holsappel S."/>
            <person name="Eijlander R.T."/>
            <person name="Kuipers O.P."/>
        </authorList>
    </citation>
    <scope>NUCLEOTIDE SEQUENCE [LARGE SCALE GENOMIC DNA]</scope>
    <source>
        <strain evidence="8 10">B4102</strain>
    </source>
</reference>
<dbReference type="Proteomes" id="UP000075666">
    <property type="component" value="Unassembled WGS sequence"/>
</dbReference>
<feature type="domain" description="Endoribonuclease YicC-like C-terminal" evidence="7">
    <location>
        <begin position="174"/>
        <end position="292"/>
    </location>
</feature>
<evidence type="ECO:0000313" key="10">
    <source>
        <dbReference type="Proteomes" id="UP000075666"/>
    </source>
</evidence>
<evidence type="ECO:0000313" key="8">
    <source>
        <dbReference type="EMBL" id="KYD08192.1"/>
    </source>
</evidence>
<organism evidence="8 10">
    <name type="scientific">Heyndrickxia sporothermodurans</name>
    <dbReference type="NCBI Taxonomy" id="46224"/>
    <lineage>
        <taxon>Bacteria</taxon>
        <taxon>Bacillati</taxon>
        <taxon>Bacillota</taxon>
        <taxon>Bacilli</taxon>
        <taxon>Bacillales</taxon>
        <taxon>Bacillaceae</taxon>
        <taxon>Heyndrickxia</taxon>
    </lineage>
</organism>
<reference evidence="9 11" key="2">
    <citation type="submission" date="2020-12" db="EMBL/GenBank/DDBJ databases">
        <title>Taxonomic evaluation of the Bacillus sporothermodurans group of bacteria based on whole genome sequences.</title>
        <authorList>
            <person name="Fiedler G."/>
            <person name="Herbstmann A.-D."/>
            <person name="Doll E."/>
            <person name="Wenning M."/>
            <person name="Brinks E."/>
            <person name="Kabisch J."/>
            <person name="Breitenwieser F."/>
            <person name="Lappann M."/>
            <person name="Boehnlein C."/>
            <person name="Franz C."/>
        </authorList>
    </citation>
    <scope>NUCLEOTIDE SEQUENCE [LARGE SCALE GENOMIC DNA]</scope>
    <source>
        <strain evidence="9 11">DSM 10599</strain>
    </source>
</reference>
<dbReference type="STRING" id="46224.B4102_1274"/>
<dbReference type="Pfam" id="PF03755">
    <property type="entry name" value="YicC-like_N"/>
    <property type="match status" value="1"/>
</dbReference>
<dbReference type="GO" id="GO:0016787">
    <property type="term" value="F:hydrolase activity"/>
    <property type="evidence" value="ECO:0007669"/>
    <property type="project" value="UniProtKB-KW"/>
</dbReference>
<keyword evidence="2" id="KW-0540">Nuclease</keyword>
<dbReference type="InterPro" id="IPR005229">
    <property type="entry name" value="YicC/YloC-like"/>
</dbReference>
<evidence type="ECO:0000259" key="7">
    <source>
        <dbReference type="Pfam" id="PF08340"/>
    </source>
</evidence>
<dbReference type="PATRIC" id="fig|46224.3.peg.2509"/>
<protein>
    <submittedName>
        <fullName evidence="9">YicC family protein</fullName>
    </submittedName>
</protein>
<feature type="domain" description="Endoribonuclease YicC-like N-terminal" evidence="6">
    <location>
        <begin position="4"/>
        <end position="156"/>
    </location>
</feature>
<evidence type="ECO:0000313" key="9">
    <source>
        <dbReference type="EMBL" id="QQX25240.1"/>
    </source>
</evidence>
<dbReference type="KEGG" id="hspo:JGZ69_21510"/>
<accession>A0A150L921</accession>
<evidence type="ECO:0000256" key="5">
    <source>
        <dbReference type="ARBA" id="ARBA00035648"/>
    </source>
</evidence>
<dbReference type="GeneID" id="62497682"/>
<dbReference type="Proteomes" id="UP000595512">
    <property type="component" value="Chromosome"/>
</dbReference>
<dbReference type="NCBIfam" id="TIGR00255">
    <property type="entry name" value="YicC/YloC family endoribonuclease"/>
    <property type="match status" value="1"/>
</dbReference>
<name>A0A150L921_9BACI</name>
<dbReference type="OrthoDB" id="9771229at2"/>
<evidence type="ECO:0000259" key="6">
    <source>
        <dbReference type="Pfam" id="PF03755"/>
    </source>
</evidence>
<comment type="cofactor">
    <cofactor evidence="1">
        <name>a divalent metal cation</name>
        <dbReference type="ChEBI" id="CHEBI:60240"/>
    </cofactor>
</comment>
<dbReference type="EMBL" id="CP066701">
    <property type="protein sequence ID" value="QQX25240.1"/>
    <property type="molecule type" value="Genomic_DNA"/>
</dbReference>
<evidence type="ECO:0000256" key="2">
    <source>
        <dbReference type="ARBA" id="ARBA00022722"/>
    </source>
</evidence>
<evidence type="ECO:0000256" key="3">
    <source>
        <dbReference type="ARBA" id="ARBA00022759"/>
    </source>
</evidence>
<dbReference type="GO" id="GO:0004521">
    <property type="term" value="F:RNA endonuclease activity"/>
    <property type="evidence" value="ECO:0007669"/>
    <property type="project" value="InterPro"/>
</dbReference>
<keyword evidence="4" id="KW-0378">Hydrolase</keyword>
<sequence length="292" mass="34331">MLMFSMTGYGSSKKDSTRFGVFVEIKSVNHRFSEINIRMPRQLMKIDDKIKKVINKFINRGRVEVFVTLDGDGLTHKSLHIDWNLLDDYYQFINTLKQKYNFPDDIQLRDILMNEDFLEIVEKEDENEEIYQLVLEAVEEAVQNLKAMREVEGKELFQDLSDQIKHFSQRILYIKELAPLVVEQYQTKLQKRMNDLSDGIIDEARLMTEIGIFAEKADINEEITRLESHVAQFKDTILLQEPIGRKLDFMIQEMNREVNTIGSKANHSKISSYVVDMKTILEKIREQVQNIE</sequence>
<dbReference type="PANTHER" id="PTHR30636:SF3">
    <property type="entry name" value="UPF0701 PROTEIN YICC"/>
    <property type="match status" value="1"/>
</dbReference>